<keyword evidence="2" id="KW-0479">Metal-binding</keyword>
<dbReference type="SUPFAM" id="SSF48264">
    <property type="entry name" value="Cytochrome P450"/>
    <property type="match status" value="1"/>
</dbReference>
<accession>A0ABY7H8H4</accession>
<dbReference type="InterPro" id="IPR001128">
    <property type="entry name" value="Cyt_P450"/>
</dbReference>
<dbReference type="RefSeq" id="WP_269037727.1">
    <property type="nucleotide sequence ID" value="NZ_CP114040.1"/>
</dbReference>
<dbReference type="PRINTS" id="PR00359">
    <property type="entry name" value="BP450"/>
</dbReference>
<keyword evidence="2" id="KW-0408">Iron</keyword>
<dbReference type="InterPro" id="IPR002397">
    <property type="entry name" value="Cyt_P450_B"/>
</dbReference>
<organism evidence="3 4">
    <name type="scientific">Nannocystis punicea</name>
    <dbReference type="NCBI Taxonomy" id="2995304"/>
    <lineage>
        <taxon>Bacteria</taxon>
        <taxon>Pseudomonadati</taxon>
        <taxon>Myxococcota</taxon>
        <taxon>Polyangia</taxon>
        <taxon>Nannocystales</taxon>
        <taxon>Nannocystaceae</taxon>
        <taxon>Nannocystis</taxon>
    </lineage>
</organism>
<comment type="similarity">
    <text evidence="1 2">Belongs to the cytochrome P450 family.</text>
</comment>
<evidence type="ECO:0000256" key="1">
    <source>
        <dbReference type="ARBA" id="ARBA00010617"/>
    </source>
</evidence>
<dbReference type="PANTHER" id="PTHR46696">
    <property type="entry name" value="P450, PUTATIVE (EUROFUNG)-RELATED"/>
    <property type="match status" value="1"/>
</dbReference>
<keyword evidence="4" id="KW-1185">Reference proteome</keyword>
<evidence type="ECO:0000256" key="2">
    <source>
        <dbReference type="RuleBase" id="RU000461"/>
    </source>
</evidence>
<gene>
    <name evidence="3" type="ORF">O0S08_04480</name>
</gene>
<dbReference type="Pfam" id="PF00067">
    <property type="entry name" value="p450"/>
    <property type="match status" value="1"/>
</dbReference>
<evidence type="ECO:0000313" key="3">
    <source>
        <dbReference type="EMBL" id="WAS95395.1"/>
    </source>
</evidence>
<protein>
    <submittedName>
        <fullName evidence="3">Cytochrome P450</fullName>
    </submittedName>
</protein>
<dbReference type="EMBL" id="CP114040">
    <property type="protein sequence ID" value="WAS95395.1"/>
    <property type="molecule type" value="Genomic_DNA"/>
</dbReference>
<proteinExistence type="inferred from homology"/>
<evidence type="ECO:0000313" key="4">
    <source>
        <dbReference type="Proteomes" id="UP001164459"/>
    </source>
</evidence>
<dbReference type="InterPro" id="IPR017972">
    <property type="entry name" value="Cyt_P450_CS"/>
</dbReference>
<dbReference type="InterPro" id="IPR036396">
    <property type="entry name" value="Cyt_P450_sf"/>
</dbReference>
<dbReference type="PROSITE" id="PS00086">
    <property type="entry name" value="CYTOCHROME_P450"/>
    <property type="match status" value="1"/>
</dbReference>
<dbReference type="Proteomes" id="UP001164459">
    <property type="component" value="Chromosome"/>
</dbReference>
<reference evidence="3" key="1">
    <citation type="submission" date="2022-11" db="EMBL/GenBank/DDBJ databases">
        <title>Minimal conservation of predation-associated metabolite biosynthetic gene clusters underscores biosynthetic potential of Myxococcota including descriptions for ten novel species: Archangium lansinium sp. nov., Myxococcus landrumus sp. nov., Nannocystis bai.</title>
        <authorList>
            <person name="Ahearne A."/>
            <person name="Stevens C."/>
            <person name="Dowd S."/>
        </authorList>
    </citation>
    <scope>NUCLEOTIDE SEQUENCE</scope>
    <source>
        <strain evidence="3">Fl3</strain>
    </source>
</reference>
<keyword evidence="2" id="KW-0503">Monooxygenase</keyword>
<dbReference type="Gene3D" id="1.10.630.10">
    <property type="entry name" value="Cytochrome P450"/>
    <property type="match status" value="1"/>
</dbReference>
<sequence>MADTTALFSPALMDDPYPLYARLRDQAPVFKLDPPGLWVVSRYEDVLFVLRHPELFSSSRRAVLETLRDPRLEDSVKTMLSGSIIGADPPDHARLRKLINAAFTPRAIAALESRIRDLARELIDEVMRGEDEFDLMEALAVPLPVIVISELLGVDTARRADFKRWSDDLLAGSNFVERLPEAEIERLRKSHAEFFDYFREMIDSRRKAPREDLISDLVRAEVEREMLTADEVLSMALILLIAGNETTTNLLGNGTAELLDRPHDLARLRADPTLIPGFVEEVLRFRSPVTMMVRTAREDVTLAGVTIPKDQPVAALLASANRDPAQFPDPDRFDISRQHAGHVAFGHGIHFCVGAPLSRLEGRIAFEEMFRRLPALTRVPGPLDWHPSPTLRGLRTLRLRMHREAST</sequence>
<dbReference type="PANTHER" id="PTHR46696:SF1">
    <property type="entry name" value="CYTOCHROME P450 YJIB-RELATED"/>
    <property type="match status" value="1"/>
</dbReference>
<name>A0ABY7H8H4_9BACT</name>
<keyword evidence="2" id="KW-0349">Heme</keyword>
<keyword evidence="2" id="KW-0560">Oxidoreductase</keyword>